<keyword evidence="2" id="KW-1185">Reference proteome</keyword>
<evidence type="ECO:0008006" key="3">
    <source>
        <dbReference type="Google" id="ProtNLM"/>
    </source>
</evidence>
<dbReference type="AlphaFoldDB" id="C3PLL7"/>
<gene>
    <name evidence="1" type="ordered locus">RAF_ORF1042</name>
</gene>
<proteinExistence type="predicted"/>
<protein>
    <recommendedName>
        <fullName evidence="3">Addiction module antitoxin</fullName>
    </recommendedName>
</protein>
<organism evidence="1 2">
    <name type="scientific">Rickettsia africae (strain ESF-5)</name>
    <dbReference type="NCBI Taxonomy" id="347255"/>
    <lineage>
        <taxon>Bacteria</taxon>
        <taxon>Pseudomonadati</taxon>
        <taxon>Pseudomonadota</taxon>
        <taxon>Alphaproteobacteria</taxon>
        <taxon>Rickettsiales</taxon>
        <taxon>Rickettsiaceae</taxon>
        <taxon>Rickettsieae</taxon>
        <taxon>Rickettsia</taxon>
        <taxon>spotted fever group</taxon>
    </lineage>
</organism>
<name>C3PLL7_RICAE</name>
<dbReference type="RefSeq" id="WP_012719995.1">
    <property type="nucleotide sequence ID" value="NC_012633.1"/>
</dbReference>
<dbReference type="KEGG" id="raf:RAF_ORF1042"/>
<dbReference type="HOGENOM" id="CLU_195329_0_0_5"/>
<evidence type="ECO:0000313" key="1">
    <source>
        <dbReference type="EMBL" id="ACP53857.1"/>
    </source>
</evidence>
<evidence type="ECO:0000313" key="2">
    <source>
        <dbReference type="Proteomes" id="UP000002305"/>
    </source>
</evidence>
<dbReference type="Proteomes" id="UP000002305">
    <property type="component" value="Chromosome"/>
</dbReference>
<sequence length="76" mass="8923">MQKKLTITIDEAVYYRLYSVIGERKISKFIEQLVKPYVINEKLGAAYKAMAQDTKAEEKANEWVEGLIERDFYEKS</sequence>
<reference evidence="1 2" key="1">
    <citation type="journal article" date="2009" name="BMC Genomics">
        <title>Analysis of the Rickettsia africae genome reveals that virulence acquisition in Rickettsia species may be explained by genome reduction.</title>
        <authorList>
            <person name="Fournier P.-E."/>
            <person name="El Karkouri K."/>
            <person name="Leroy Q."/>
            <person name="Robert C."/>
            <person name="Giumelli B."/>
            <person name="Renesto P."/>
            <person name="Socolovschi C."/>
            <person name="Parola P."/>
            <person name="Audic S."/>
            <person name="Raoult D."/>
        </authorList>
    </citation>
    <scope>NUCLEOTIDE SEQUENCE [LARGE SCALE GENOMIC DNA]</scope>
    <source>
        <strain evidence="1 2">ESF-5</strain>
    </source>
</reference>
<accession>C3PLL7</accession>
<dbReference type="EMBL" id="CP001612">
    <property type="protein sequence ID" value="ACP53857.1"/>
    <property type="molecule type" value="Genomic_DNA"/>
</dbReference>